<accession>A0A117NHG0</accession>
<evidence type="ECO:0000256" key="1">
    <source>
        <dbReference type="SAM" id="MobiDB-lite"/>
    </source>
</evidence>
<dbReference type="AlphaFoldDB" id="A0A117NHG0"/>
<reference evidence="2" key="1">
    <citation type="journal article" date="2015" name="Genome Biol. Evol.">
        <title>Organellar Genomes of White Spruce (Picea glauca): Assembly and Annotation.</title>
        <authorList>
            <person name="Jackman S.D."/>
            <person name="Warren R.L."/>
            <person name="Gibb E.A."/>
            <person name="Vandervalk B.P."/>
            <person name="Mohamadi H."/>
            <person name="Chu J."/>
            <person name="Raymond A."/>
            <person name="Pleasance S."/>
            <person name="Coope R."/>
            <person name="Wildung M.R."/>
            <person name="Ritland C.E."/>
            <person name="Bousquet J."/>
            <person name="Jones S.J."/>
            <person name="Bohlmann J."/>
            <person name="Birol I."/>
        </authorList>
    </citation>
    <scope>NUCLEOTIDE SEQUENCE [LARGE SCALE GENOMIC DNA]</scope>
    <source>
        <tissue evidence="2">Flushing bud</tissue>
    </source>
</reference>
<name>A0A117NHG0_PICGL</name>
<comment type="caution">
    <text evidence="2">The sequence shown here is derived from an EMBL/GenBank/DDBJ whole genome shotgun (WGS) entry which is preliminary data.</text>
</comment>
<evidence type="ECO:0000313" key="2">
    <source>
        <dbReference type="EMBL" id="KUM48321.1"/>
    </source>
</evidence>
<feature type="region of interest" description="Disordered" evidence="1">
    <location>
        <begin position="1"/>
        <end position="48"/>
    </location>
</feature>
<keyword evidence="2" id="KW-0496">Mitochondrion</keyword>
<geneLocation type="mitochondrion" evidence="2"/>
<dbReference type="EMBL" id="LKAM01000006">
    <property type="protein sequence ID" value="KUM48321.1"/>
    <property type="molecule type" value="Genomic_DNA"/>
</dbReference>
<gene>
    <name evidence="2" type="ORF">ABT39_MTgene5321</name>
</gene>
<organism evidence="2">
    <name type="scientific">Picea glauca</name>
    <name type="common">White spruce</name>
    <name type="synonym">Pinus glauca</name>
    <dbReference type="NCBI Taxonomy" id="3330"/>
    <lineage>
        <taxon>Eukaryota</taxon>
        <taxon>Viridiplantae</taxon>
        <taxon>Streptophyta</taxon>
        <taxon>Embryophyta</taxon>
        <taxon>Tracheophyta</taxon>
        <taxon>Spermatophyta</taxon>
        <taxon>Pinopsida</taxon>
        <taxon>Pinidae</taxon>
        <taxon>Conifers I</taxon>
        <taxon>Pinales</taxon>
        <taxon>Pinaceae</taxon>
        <taxon>Picea</taxon>
    </lineage>
</organism>
<sequence>MGMLLLWGGRNAPSTDDFNNTVNSPRTGNAYGSAYSNDPGTEEAGNPV</sequence>
<proteinExistence type="predicted"/>
<protein>
    <submittedName>
        <fullName evidence="2">Uncharacterized protein</fullName>
    </submittedName>
</protein>
<feature type="compositionally biased region" description="Polar residues" evidence="1">
    <location>
        <begin position="12"/>
        <end position="27"/>
    </location>
</feature>